<feature type="domain" description="Glycosyltransferase RgtA/B/C/D-like" evidence="9">
    <location>
        <begin position="60"/>
        <end position="212"/>
    </location>
</feature>
<feature type="transmembrane region" description="Helical" evidence="8">
    <location>
        <begin position="81"/>
        <end position="101"/>
    </location>
</feature>
<protein>
    <submittedName>
        <fullName evidence="10">Glycosyltransferase family 39 protein</fullName>
    </submittedName>
</protein>
<dbReference type="EMBL" id="JAGHKO010000004">
    <property type="protein sequence ID" value="MBO9201931.1"/>
    <property type="molecule type" value="Genomic_DNA"/>
</dbReference>
<feature type="transmembrane region" description="Helical" evidence="8">
    <location>
        <begin position="110"/>
        <end position="128"/>
    </location>
</feature>
<feature type="transmembrane region" description="Helical" evidence="8">
    <location>
        <begin position="319"/>
        <end position="336"/>
    </location>
</feature>
<name>A0ABS3YVH4_9BACT</name>
<feature type="transmembrane region" description="Helical" evidence="8">
    <location>
        <begin position="159"/>
        <end position="192"/>
    </location>
</feature>
<evidence type="ECO:0000256" key="2">
    <source>
        <dbReference type="ARBA" id="ARBA00022475"/>
    </source>
</evidence>
<reference evidence="10 11" key="1">
    <citation type="submission" date="2021-03" db="EMBL/GenBank/DDBJ databases">
        <title>Assistant Professor.</title>
        <authorList>
            <person name="Huq M.A."/>
        </authorList>
    </citation>
    <scope>NUCLEOTIDE SEQUENCE [LARGE SCALE GENOMIC DNA]</scope>
    <source>
        <strain evidence="10 11">MAH-29</strain>
    </source>
</reference>
<evidence type="ECO:0000313" key="11">
    <source>
        <dbReference type="Proteomes" id="UP000677244"/>
    </source>
</evidence>
<evidence type="ECO:0000256" key="8">
    <source>
        <dbReference type="SAM" id="Phobius"/>
    </source>
</evidence>
<dbReference type="PANTHER" id="PTHR33908">
    <property type="entry name" value="MANNOSYLTRANSFERASE YKCB-RELATED"/>
    <property type="match status" value="1"/>
</dbReference>
<evidence type="ECO:0000256" key="4">
    <source>
        <dbReference type="ARBA" id="ARBA00022679"/>
    </source>
</evidence>
<dbReference type="Proteomes" id="UP000677244">
    <property type="component" value="Unassembled WGS sequence"/>
</dbReference>
<keyword evidence="2" id="KW-1003">Cell membrane</keyword>
<dbReference type="RefSeq" id="WP_209139988.1">
    <property type="nucleotide sequence ID" value="NZ_JAGHKO010000004.1"/>
</dbReference>
<sequence length="524" mass="59881">MHYFRSFFLVLLLSVVLLFIRLGAVTIFQVAEARNCEVPVEMLDRHDYLVPYFNGMLRTDKPPLHYYAMLLAYRIGGVSEASARFFSAICGVLVILATWLFARKYAGVQAAWWSSAVLLGSVHTIFQFRLATPDPYLIACHVLSLYCFWEGYHAQRKIFLWGMYALLGLAMLSKGPVGVALPLVTIVLYLLLQKEWLLKNWRRLYPITGFFITAGITIPWFYLVHIHTQGAWTEGFFIQHNINRFKDPMDGHKGPFILTWTFVIMGLFPFSIFLIRSAGWAWKQRKSSHWLFFNLVAAAVIILTYSVSATKLLNYTTPSYPFLAMIIGPFIFHAIAQKPGTKRLWPEWITLAILTVALAPAMYFWMHSEKGLQSIAPLSILLIVLPVAVLAAIYFYKQWRVQLAFNITAAGAIAVTGIFFTFLFPALDKQGSVYQMKHLVQTNRPVIAYHNFNDAFTFYHQQPIVVLNATDSIMEYLKKHPDALVLERSSAPALPESIPQLFMTASGKDLFSRQHSFIYQLKNK</sequence>
<keyword evidence="6 8" id="KW-1133">Transmembrane helix</keyword>
<evidence type="ECO:0000259" key="9">
    <source>
        <dbReference type="Pfam" id="PF13231"/>
    </source>
</evidence>
<feature type="transmembrane region" description="Helical" evidence="8">
    <location>
        <begin position="378"/>
        <end position="396"/>
    </location>
</feature>
<comment type="caution">
    <text evidence="10">The sequence shown here is derived from an EMBL/GenBank/DDBJ whole genome shotgun (WGS) entry which is preliminary data.</text>
</comment>
<evidence type="ECO:0000256" key="5">
    <source>
        <dbReference type="ARBA" id="ARBA00022692"/>
    </source>
</evidence>
<dbReference type="InterPro" id="IPR038731">
    <property type="entry name" value="RgtA/B/C-like"/>
</dbReference>
<keyword evidence="4" id="KW-0808">Transferase</keyword>
<proteinExistence type="predicted"/>
<feature type="transmembrane region" description="Helical" evidence="8">
    <location>
        <begin position="348"/>
        <end position="366"/>
    </location>
</feature>
<evidence type="ECO:0000256" key="1">
    <source>
        <dbReference type="ARBA" id="ARBA00004651"/>
    </source>
</evidence>
<evidence type="ECO:0000313" key="10">
    <source>
        <dbReference type="EMBL" id="MBO9201931.1"/>
    </source>
</evidence>
<evidence type="ECO:0000256" key="6">
    <source>
        <dbReference type="ARBA" id="ARBA00022989"/>
    </source>
</evidence>
<evidence type="ECO:0000256" key="7">
    <source>
        <dbReference type="ARBA" id="ARBA00023136"/>
    </source>
</evidence>
<dbReference type="InterPro" id="IPR050297">
    <property type="entry name" value="LipidA_mod_glycosyltrf_83"/>
</dbReference>
<comment type="subcellular location">
    <subcellularLocation>
        <location evidence="1">Cell membrane</location>
        <topology evidence="1">Multi-pass membrane protein</topology>
    </subcellularLocation>
</comment>
<dbReference type="PANTHER" id="PTHR33908:SF3">
    <property type="entry name" value="UNDECAPRENYL PHOSPHATE-ALPHA-4-AMINO-4-DEOXY-L-ARABINOSE ARABINOSYL TRANSFERASE"/>
    <property type="match status" value="1"/>
</dbReference>
<feature type="transmembrane region" description="Helical" evidence="8">
    <location>
        <begin position="204"/>
        <end position="223"/>
    </location>
</feature>
<accession>A0ABS3YVH4</accession>
<feature type="transmembrane region" description="Helical" evidence="8">
    <location>
        <begin position="257"/>
        <end position="278"/>
    </location>
</feature>
<keyword evidence="3" id="KW-0328">Glycosyltransferase</keyword>
<organism evidence="10 11">
    <name type="scientific">Niastella soli</name>
    <dbReference type="NCBI Taxonomy" id="2821487"/>
    <lineage>
        <taxon>Bacteria</taxon>
        <taxon>Pseudomonadati</taxon>
        <taxon>Bacteroidota</taxon>
        <taxon>Chitinophagia</taxon>
        <taxon>Chitinophagales</taxon>
        <taxon>Chitinophagaceae</taxon>
        <taxon>Niastella</taxon>
    </lineage>
</organism>
<evidence type="ECO:0000256" key="3">
    <source>
        <dbReference type="ARBA" id="ARBA00022676"/>
    </source>
</evidence>
<keyword evidence="11" id="KW-1185">Reference proteome</keyword>
<keyword evidence="7 8" id="KW-0472">Membrane</keyword>
<feature type="transmembrane region" description="Helical" evidence="8">
    <location>
        <begin position="403"/>
        <end position="427"/>
    </location>
</feature>
<gene>
    <name evidence="10" type="ORF">J7I42_16725</name>
</gene>
<feature type="transmembrane region" description="Helical" evidence="8">
    <location>
        <begin position="290"/>
        <end position="307"/>
    </location>
</feature>
<dbReference type="Pfam" id="PF13231">
    <property type="entry name" value="PMT_2"/>
    <property type="match status" value="1"/>
</dbReference>
<keyword evidence="5 8" id="KW-0812">Transmembrane</keyword>